<keyword evidence="1" id="KW-0472">Membrane</keyword>
<reference evidence="3" key="1">
    <citation type="journal article" date="2019" name="Int. J. Syst. Evol. Microbiol.">
        <title>The Global Catalogue of Microorganisms (GCM) 10K type strain sequencing project: providing services to taxonomists for standard genome sequencing and annotation.</title>
        <authorList>
            <consortium name="The Broad Institute Genomics Platform"/>
            <consortium name="The Broad Institute Genome Sequencing Center for Infectious Disease"/>
            <person name="Wu L."/>
            <person name="Ma J."/>
        </authorList>
    </citation>
    <scope>NUCLEOTIDE SEQUENCE [LARGE SCALE GENOMIC DNA]</scope>
    <source>
        <strain evidence="3">JCM 18956</strain>
    </source>
</reference>
<keyword evidence="1" id="KW-1133">Transmembrane helix</keyword>
<gene>
    <name evidence="2" type="ORF">GCM10025780_19460</name>
</gene>
<comment type="caution">
    <text evidence="2">The sequence shown here is derived from an EMBL/GenBank/DDBJ whole genome shotgun (WGS) entry which is preliminary data.</text>
</comment>
<dbReference type="EMBL" id="BAABLM010000003">
    <property type="protein sequence ID" value="GAA4675049.1"/>
    <property type="molecule type" value="Genomic_DNA"/>
</dbReference>
<evidence type="ECO:0000313" key="3">
    <source>
        <dbReference type="Proteomes" id="UP001501295"/>
    </source>
</evidence>
<keyword evidence="1" id="KW-0812">Transmembrane</keyword>
<dbReference type="Proteomes" id="UP001501295">
    <property type="component" value="Unassembled WGS sequence"/>
</dbReference>
<dbReference type="RefSeq" id="WP_345375654.1">
    <property type="nucleotide sequence ID" value="NZ_BAABLM010000003.1"/>
</dbReference>
<accession>A0ABP8VZD1</accession>
<keyword evidence="3" id="KW-1185">Reference proteome</keyword>
<sequence length="54" mass="5706">MTLHKIERRADALSPFSEIREIDRNRTLAVIAVSTVAATGSLIAACLVALGVLA</sequence>
<evidence type="ECO:0000256" key="1">
    <source>
        <dbReference type="SAM" id="Phobius"/>
    </source>
</evidence>
<organism evidence="2 3">
    <name type="scientific">Frondihabitans cladoniiphilus</name>
    <dbReference type="NCBI Taxonomy" id="715785"/>
    <lineage>
        <taxon>Bacteria</taxon>
        <taxon>Bacillati</taxon>
        <taxon>Actinomycetota</taxon>
        <taxon>Actinomycetes</taxon>
        <taxon>Micrococcales</taxon>
        <taxon>Microbacteriaceae</taxon>
        <taxon>Frondihabitans</taxon>
    </lineage>
</organism>
<name>A0ABP8VZD1_9MICO</name>
<protein>
    <submittedName>
        <fullName evidence="2">Uncharacterized protein</fullName>
    </submittedName>
</protein>
<feature type="transmembrane region" description="Helical" evidence="1">
    <location>
        <begin position="28"/>
        <end position="53"/>
    </location>
</feature>
<evidence type="ECO:0000313" key="2">
    <source>
        <dbReference type="EMBL" id="GAA4675049.1"/>
    </source>
</evidence>
<proteinExistence type="predicted"/>